<protein>
    <recommendedName>
        <fullName evidence="3">ATP synthase protein I</fullName>
    </recommendedName>
</protein>
<keyword evidence="1" id="KW-1133">Transmembrane helix</keyword>
<feature type="transmembrane region" description="Helical" evidence="1">
    <location>
        <begin position="39"/>
        <end position="59"/>
    </location>
</feature>
<accession>A0A094PX28</accession>
<comment type="caution">
    <text evidence="2">The sequence shown here is derived from an EMBL/GenBank/DDBJ whole genome shotgun (WGS) entry which is preliminary data.</text>
</comment>
<evidence type="ECO:0008006" key="3">
    <source>
        <dbReference type="Google" id="ProtNLM"/>
    </source>
</evidence>
<feature type="transmembrane region" description="Helical" evidence="1">
    <location>
        <begin position="71"/>
        <end position="93"/>
    </location>
</feature>
<dbReference type="AlphaFoldDB" id="A0A094PX28"/>
<evidence type="ECO:0000256" key="1">
    <source>
        <dbReference type="SAM" id="Phobius"/>
    </source>
</evidence>
<gene>
    <name evidence="2" type="ORF">GM50_20265</name>
</gene>
<keyword evidence="1" id="KW-0812">Transmembrane</keyword>
<evidence type="ECO:0000313" key="2">
    <source>
        <dbReference type="EMBL" id="KGA14279.1"/>
    </source>
</evidence>
<organism evidence="2">
    <name type="scientific">freshwater metagenome</name>
    <dbReference type="NCBI Taxonomy" id="449393"/>
    <lineage>
        <taxon>unclassified sequences</taxon>
        <taxon>metagenomes</taxon>
        <taxon>ecological metagenomes</taxon>
    </lineage>
</organism>
<sequence length="142" mass="15369">MNKKTDPESQMLRGALVPSFTVGAMAIAISTLIQGKAGFLGALLAQFVVVIFFAVHLFVSRLSTKLDPLSTFALALFSYFAKLLLLTGFLIALTRLTSRETIDRASFGLTAIALTFAWLGGEIASYLKLRLHLPLPPKPGDK</sequence>
<feature type="transmembrane region" description="Helical" evidence="1">
    <location>
        <begin position="12"/>
        <end position="33"/>
    </location>
</feature>
<dbReference type="EMBL" id="JNSK01000135">
    <property type="protein sequence ID" value="KGA14279.1"/>
    <property type="molecule type" value="Genomic_DNA"/>
</dbReference>
<feature type="transmembrane region" description="Helical" evidence="1">
    <location>
        <begin position="105"/>
        <end position="127"/>
    </location>
</feature>
<keyword evidence="1" id="KW-0472">Membrane</keyword>
<proteinExistence type="predicted"/>
<reference evidence="2" key="1">
    <citation type="submission" date="2014-05" db="EMBL/GenBank/DDBJ databases">
        <title>Key roles for freshwater Actinobacteria revealed by deep metagenomic sequencing.</title>
        <authorList>
            <person name="Ghai R."/>
            <person name="Mizuno C.M."/>
            <person name="Picazo A."/>
            <person name="Camacho A."/>
            <person name="Rodriguez-Valera F."/>
        </authorList>
    </citation>
    <scope>NUCLEOTIDE SEQUENCE</scope>
</reference>
<name>A0A094PX28_9ZZZZ</name>